<dbReference type="EMBL" id="OMOQ01000001">
    <property type="protein sequence ID" value="SPH17616.1"/>
    <property type="molecule type" value="Genomic_DNA"/>
</dbReference>
<reference evidence="1 2" key="1">
    <citation type="submission" date="2018-03" db="EMBL/GenBank/DDBJ databases">
        <authorList>
            <person name="Keele B.F."/>
        </authorList>
    </citation>
    <scope>NUCLEOTIDE SEQUENCE [LARGE SCALE GENOMIC DNA]</scope>
    <source>
        <strain evidence="1 2">CECT 8626</strain>
    </source>
</reference>
<dbReference type="AlphaFoldDB" id="A0A2R8B4R3"/>
<dbReference type="RefSeq" id="WP_108852041.1">
    <property type="nucleotide sequence ID" value="NZ_OMOQ01000001.1"/>
</dbReference>
<sequence length="108" mass="11852">MTTGNAVEGPKDQSMVDQAVGLLGALIAEIDAAMERLKRNQFDELKEATRSCRDLRQALLMVFEERAKVAKLDKLEAGVAYDYALDLDAARDEIGRRLARLRDAGDGG</sequence>
<proteinExistence type="predicted"/>
<organism evidence="1 2">
    <name type="scientific">Albidovulum aquaemixtae</name>
    <dbReference type="NCBI Taxonomy" id="1542388"/>
    <lineage>
        <taxon>Bacteria</taxon>
        <taxon>Pseudomonadati</taxon>
        <taxon>Pseudomonadota</taxon>
        <taxon>Alphaproteobacteria</taxon>
        <taxon>Rhodobacterales</taxon>
        <taxon>Paracoccaceae</taxon>
        <taxon>Albidovulum</taxon>
    </lineage>
</organism>
<dbReference type="OrthoDB" id="7873197at2"/>
<evidence type="ECO:0000313" key="2">
    <source>
        <dbReference type="Proteomes" id="UP000244924"/>
    </source>
</evidence>
<evidence type="ECO:0000313" key="1">
    <source>
        <dbReference type="EMBL" id="SPH17616.1"/>
    </source>
</evidence>
<accession>A0A2R8B4R3</accession>
<gene>
    <name evidence="1" type="ORF">DEA8626_01140</name>
</gene>
<name>A0A2R8B4R3_9RHOB</name>
<keyword evidence="2" id="KW-1185">Reference proteome</keyword>
<protein>
    <submittedName>
        <fullName evidence="1">Uncharacterized protein</fullName>
    </submittedName>
</protein>
<dbReference type="Proteomes" id="UP000244924">
    <property type="component" value="Unassembled WGS sequence"/>
</dbReference>